<organism evidence="1 2">
    <name type="scientific">Pseudoloma neurophilia</name>
    <dbReference type="NCBI Taxonomy" id="146866"/>
    <lineage>
        <taxon>Eukaryota</taxon>
        <taxon>Fungi</taxon>
        <taxon>Fungi incertae sedis</taxon>
        <taxon>Microsporidia</taxon>
        <taxon>Pseudoloma</taxon>
    </lineage>
</organism>
<keyword evidence="2" id="KW-1185">Reference proteome</keyword>
<protein>
    <submittedName>
        <fullName evidence="1">Uncharacterized protein</fullName>
    </submittedName>
</protein>
<reference evidence="1 2" key="1">
    <citation type="submission" date="2015-07" db="EMBL/GenBank/DDBJ databases">
        <title>The genome of Pseudoloma neurophilia, a relevant intracellular parasite of the zebrafish.</title>
        <authorList>
            <person name="Ndikumana S."/>
            <person name="Pelin A."/>
            <person name="Sanders J."/>
            <person name="Corradi N."/>
        </authorList>
    </citation>
    <scope>NUCLEOTIDE SEQUENCE [LARGE SCALE GENOMIC DNA]</scope>
    <source>
        <strain evidence="1 2">MK1</strain>
    </source>
</reference>
<dbReference type="VEuPathDB" id="MicrosporidiaDB:M153_19900011665"/>
<dbReference type="Proteomes" id="UP000051530">
    <property type="component" value="Unassembled WGS sequence"/>
</dbReference>
<name>A0A0R0M4U4_9MICR</name>
<evidence type="ECO:0000313" key="1">
    <source>
        <dbReference type="EMBL" id="KRH94606.1"/>
    </source>
</evidence>
<proteinExistence type="predicted"/>
<evidence type="ECO:0000313" key="2">
    <source>
        <dbReference type="Proteomes" id="UP000051530"/>
    </source>
</evidence>
<accession>A0A0R0M4U4</accession>
<dbReference type="AlphaFoldDB" id="A0A0R0M4U4"/>
<sequence>MYIMGCFNLPVLLIKRTKFFEENDSFEYFCWFKIKMWFNSLF</sequence>
<gene>
    <name evidence="1" type="ORF">M153_19900011665</name>
</gene>
<comment type="caution">
    <text evidence="1">The sequence shown here is derived from an EMBL/GenBank/DDBJ whole genome shotgun (WGS) entry which is preliminary data.</text>
</comment>
<dbReference type="EMBL" id="LGUB01000052">
    <property type="protein sequence ID" value="KRH94606.1"/>
    <property type="molecule type" value="Genomic_DNA"/>
</dbReference>